<dbReference type="EMBL" id="FMUH01000001">
    <property type="protein sequence ID" value="SCX38723.1"/>
    <property type="molecule type" value="Genomic_DNA"/>
</dbReference>
<accession>A0A1G4XBU7</accession>
<organism evidence="6 7">
    <name type="scientific">Klenkia marina</name>
    <dbReference type="NCBI Taxonomy" id="1960309"/>
    <lineage>
        <taxon>Bacteria</taxon>
        <taxon>Bacillati</taxon>
        <taxon>Actinomycetota</taxon>
        <taxon>Actinomycetes</taxon>
        <taxon>Geodermatophilales</taxon>
        <taxon>Geodermatophilaceae</taxon>
        <taxon>Klenkia</taxon>
    </lineage>
</organism>
<feature type="binding site" evidence="4">
    <location>
        <begin position="135"/>
        <end position="143"/>
    </location>
    <ligand>
        <name>ATP</name>
        <dbReference type="ChEBI" id="CHEBI:30616"/>
    </ligand>
</feature>
<dbReference type="GO" id="GO:0030272">
    <property type="term" value="F:5-formyltetrahydrofolate cyclo-ligase activity"/>
    <property type="evidence" value="ECO:0007669"/>
    <property type="project" value="UniProtKB-EC"/>
</dbReference>
<proteinExistence type="inferred from homology"/>
<evidence type="ECO:0000256" key="4">
    <source>
        <dbReference type="PIRSR" id="PIRSR006806-1"/>
    </source>
</evidence>
<dbReference type="PANTHER" id="PTHR23407:SF1">
    <property type="entry name" value="5-FORMYLTETRAHYDROFOLATE CYCLO-LIGASE"/>
    <property type="match status" value="1"/>
</dbReference>
<feature type="binding site" evidence="4">
    <location>
        <position position="61"/>
    </location>
    <ligand>
        <name>substrate</name>
    </ligand>
</feature>
<keyword evidence="5" id="KW-0479">Metal-binding</keyword>
<evidence type="ECO:0000256" key="1">
    <source>
        <dbReference type="ARBA" id="ARBA00010638"/>
    </source>
</evidence>
<evidence type="ECO:0000256" key="2">
    <source>
        <dbReference type="ARBA" id="ARBA00022741"/>
    </source>
</evidence>
<dbReference type="GO" id="GO:0009396">
    <property type="term" value="P:folic acid-containing compound biosynthetic process"/>
    <property type="evidence" value="ECO:0007669"/>
    <property type="project" value="TreeGrafter"/>
</dbReference>
<dbReference type="NCBIfam" id="TIGR02727">
    <property type="entry name" value="MTHFS_bact"/>
    <property type="match status" value="1"/>
</dbReference>
<dbReference type="InterPro" id="IPR024185">
    <property type="entry name" value="FTHF_cligase-like_sf"/>
</dbReference>
<dbReference type="STRING" id="1960309.SAMN03159343_0484"/>
<dbReference type="AlphaFoldDB" id="A0A1G4XBU7"/>
<gene>
    <name evidence="6" type="ORF">SAMN03159343_0484</name>
</gene>
<comment type="similarity">
    <text evidence="1 5">Belongs to the 5-formyltetrahydrofolate cyclo-ligase family.</text>
</comment>
<dbReference type="GO" id="GO:0005524">
    <property type="term" value="F:ATP binding"/>
    <property type="evidence" value="ECO:0007669"/>
    <property type="project" value="UniProtKB-KW"/>
</dbReference>
<protein>
    <recommendedName>
        <fullName evidence="5">5-formyltetrahydrofolate cyclo-ligase</fullName>
        <ecNumber evidence="5">6.3.3.2</ecNumber>
    </recommendedName>
</protein>
<dbReference type="OrthoDB" id="3242798at2"/>
<dbReference type="PANTHER" id="PTHR23407">
    <property type="entry name" value="ATPASE INHIBITOR/5-FORMYLTETRAHYDROFOLATE CYCLO-LIGASE"/>
    <property type="match status" value="1"/>
</dbReference>
<dbReference type="SUPFAM" id="SSF100950">
    <property type="entry name" value="NagB/RpiA/CoA transferase-like"/>
    <property type="match status" value="1"/>
</dbReference>
<keyword evidence="2 4" id="KW-0547">Nucleotide-binding</keyword>
<name>A0A1G4XBU7_9ACTN</name>
<sequence>MGASPELVSPKTALRTRLLASRAARSPVERSAAARALCAHLRPRLVEAAGTVAGYVPAAEEPGAGELVGALGAGALLPVVPPTGRVLAWARATGELAPGRFGLLEPVGPRLPPEALATASLVVVPALAVGRDGSRLGRGAGFYDRALLHAAPDAVLVGVVFDEELLPSVPTQPHDVRLHAVVTPSRGWLDLGVAAHP</sequence>
<keyword evidence="5" id="KW-0460">Magnesium</keyword>
<evidence type="ECO:0000256" key="5">
    <source>
        <dbReference type="RuleBase" id="RU361279"/>
    </source>
</evidence>
<dbReference type="InterPro" id="IPR037171">
    <property type="entry name" value="NagB/RpiA_transferase-like"/>
</dbReference>
<dbReference type="EC" id="6.3.3.2" evidence="5"/>
<reference evidence="7" key="1">
    <citation type="submission" date="2016-10" db="EMBL/GenBank/DDBJ databases">
        <authorList>
            <person name="Varghese N."/>
            <person name="Submissions S."/>
        </authorList>
    </citation>
    <scope>NUCLEOTIDE SEQUENCE [LARGE SCALE GENOMIC DNA]</scope>
    <source>
        <strain evidence="7">DSM 45722</strain>
    </source>
</reference>
<dbReference type="Gene3D" id="3.40.50.10420">
    <property type="entry name" value="NagB/RpiA/CoA transferase-like"/>
    <property type="match status" value="1"/>
</dbReference>
<dbReference type="Proteomes" id="UP000198981">
    <property type="component" value="Unassembled WGS sequence"/>
</dbReference>
<dbReference type="PIRSF" id="PIRSF006806">
    <property type="entry name" value="FTHF_cligase"/>
    <property type="match status" value="1"/>
</dbReference>
<dbReference type="RefSeq" id="WP_092799299.1">
    <property type="nucleotide sequence ID" value="NZ_FMUH01000001.1"/>
</dbReference>
<comment type="cofactor">
    <cofactor evidence="5">
        <name>Mg(2+)</name>
        <dbReference type="ChEBI" id="CHEBI:18420"/>
    </cofactor>
</comment>
<keyword evidence="6" id="KW-0436">Ligase</keyword>
<evidence type="ECO:0000313" key="7">
    <source>
        <dbReference type="Proteomes" id="UP000198981"/>
    </source>
</evidence>
<dbReference type="Pfam" id="PF01812">
    <property type="entry name" value="5-FTHF_cyc-lig"/>
    <property type="match status" value="1"/>
</dbReference>
<keyword evidence="3 4" id="KW-0067">ATP-binding</keyword>
<comment type="catalytic activity">
    <reaction evidence="5">
        <text>(6S)-5-formyl-5,6,7,8-tetrahydrofolate + ATP = (6R)-5,10-methenyltetrahydrofolate + ADP + phosphate</text>
        <dbReference type="Rhea" id="RHEA:10488"/>
        <dbReference type="ChEBI" id="CHEBI:30616"/>
        <dbReference type="ChEBI" id="CHEBI:43474"/>
        <dbReference type="ChEBI" id="CHEBI:57455"/>
        <dbReference type="ChEBI" id="CHEBI:57457"/>
        <dbReference type="ChEBI" id="CHEBI:456216"/>
        <dbReference type="EC" id="6.3.3.2"/>
    </reaction>
</comment>
<evidence type="ECO:0000256" key="3">
    <source>
        <dbReference type="ARBA" id="ARBA00022840"/>
    </source>
</evidence>
<feature type="binding site" evidence="4">
    <location>
        <begin position="11"/>
        <end position="15"/>
    </location>
    <ligand>
        <name>ATP</name>
        <dbReference type="ChEBI" id="CHEBI:30616"/>
    </ligand>
</feature>
<dbReference type="GO" id="GO:0046872">
    <property type="term" value="F:metal ion binding"/>
    <property type="evidence" value="ECO:0007669"/>
    <property type="project" value="UniProtKB-KW"/>
</dbReference>
<evidence type="ECO:0000313" key="6">
    <source>
        <dbReference type="EMBL" id="SCX38723.1"/>
    </source>
</evidence>
<dbReference type="InterPro" id="IPR002698">
    <property type="entry name" value="FTHF_cligase"/>
</dbReference>
<dbReference type="GO" id="GO:0035999">
    <property type="term" value="P:tetrahydrofolate interconversion"/>
    <property type="evidence" value="ECO:0007669"/>
    <property type="project" value="TreeGrafter"/>
</dbReference>
<keyword evidence="7" id="KW-1185">Reference proteome</keyword>
<feature type="binding site" evidence="4">
    <location>
        <position position="56"/>
    </location>
    <ligand>
        <name>substrate</name>
    </ligand>
</feature>